<gene>
    <name evidence="1" type="ORF">ACFO5R_16730</name>
</gene>
<proteinExistence type="predicted"/>
<dbReference type="RefSeq" id="WP_321575752.1">
    <property type="nucleotide sequence ID" value="NZ_JALIQP010000001.1"/>
</dbReference>
<name>A0ABD5PSS6_9EURY</name>
<dbReference type="AlphaFoldDB" id="A0ABD5PSS6"/>
<keyword evidence="2" id="KW-1185">Reference proteome</keyword>
<protein>
    <submittedName>
        <fullName evidence="1">Transcriptional regulator</fullName>
    </submittedName>
</protein>
<evidence type="ECO:0000313" key="1">
    <source>
        <dbReference type="EMBL" id="MFC4543574.1"/>
    </source>
</evidence>
<evidence type="ECO:0000313" key="2">
    <source>
        <dbReference type="Proteomes" id="UP001595898"/>
    </source>
</evidence>
<reference evidence="1 2" key="1">
    <citation type="journal article" date="2019" name="Int. J. Syst. Evol. Microbiol.">
        <title>The Global Catalogue of Microorganisms (GCM) 10K type strain sequencing project: providing services to taxonomists for standard genome sequencing and annotation.</title>
        <authorList>
            <consortium name="The Broad Institute Genomics Platform"/>
            <consortium name="The Broad Institute Genome Sequencing Center for Infectious Disease"/>
            <person name="Wu L."/>
            <person name="Ma J."/>
        </authorList>
    </citation>
    <scope>NUCLEOTIDE SEQUENCE [LARGE SCALE GENOMIC DNA]</scope>
    <source>
        <strain evidence="1 2">WLHS5</strain>
    </source>
</reference>
<sequence>MLDHNPQDVSELSGVPWNIEETEVETLQKRHVHLPKLEDYGYIEWRPDEEVAVKGPRFDEIRLVLELLDDHRDELPDGWL</sequence>
<comment type="caution">
    <text evidence="1">The sequence shown here is derived from an EMBL/GenBank/DDBJ whole genome shotgun (WGS) entry which is preliminary data.</text>
</comment>
<dbReference type="EMBL" id="JBHSFA010000009">
    <property type="protein sequence ID" value="MFC4543574.1"/>
    <property type="molecule type" value="Genomic_DNA"/>
</dbReference>
<organism evidence="1 2">
    <name type="scientific">Halosolutus amylolyticus</name>
    <dbReference type="NCBI Taxonomy" id="2932267"/>
    <lineage>
        <taxon>Archaea</taxon>
        <taxon>Methanobacteriati</taxon>
        <taxon>Methanobacteriota</taxon>
        <taxon>Stenosarchaea group</taxon>
        <taxon>Halobacteria</taxon>
        <taxon>Halobacteriales</taxon>
        <taxon>Natrialbaceae</taxon>
        <taxon>Halosolutus</taxon>
    </lineage>
</organism>
<accession>A0ABD5PSS6</accession>
<dbReference type="Proteomes" id="UP001595898">
    <property type="component" value="Unassembled WGS sequence"/>
</dbReference>